<dbReference type="EC" id="2.3.2.27" evidence="3"/>
<evidence type="ECO:0000256" key="5">
    <source>
        <dbReference type="ARBA" id="ARBA00022692"/>
    </source>
</evidence>
<evidence type="ECO:0000256" key="3">
    <source>
        <dbReference type="ARBA" id="ARBA00012483"/>
    </source>
</evidence>
<evidence type="ECO:0000256" key="7">
    <source>
        <dbReference type="ARBA" id="ARBA00022771"/>
    </source>
</evidence>
<keyword evidence="6" id="KW-0479">Metal-binding</keyword>
<evidence type="ECO:0000256" key="12">
    <source>
        <dbReference type="PROSITE-ProRule" id="PRU00175"/>
    </source>
</evidence>
<protein>
    <recommendedName>
        <fullName evidence="3">RING-type E3 ubiquitin transferase</fullName>
        <ecNumber evidence="3">2.3.2.27</ecNumber>
    </recommendedName>
</protein>
<dbReference type="InterPro" id="IPR013083">
    <property type="entry name" value="Znf_RING/FYVE/PHD"/>
</dbReference>
<feature type="transmembrane region" description="Helical" evidence="13">
    <location>
        <begin position="198"/>
        <end position="217"/>
    </location>
</feature>
<dbReference type="GO" id="GO:0061630">
    <property type="term" value="F:ubiquitin protein ligase activity"/>
    <property type="evidence" value="ECO:0007669"/>
    <property type="project" value="UniProtKB-EC"/>
</dbReference>
<dbReference type="PROSITE" id="PS50089">
    <property type="entry name" value="ZF_RING_2"/>
    <property type="match status" value="1"/>
</dbReference>
<evidence type="ECO:0000256" key="4">
    <source>
        <dbReference type="ARBA" id="ARBA00022679"/>
    </source>
</evidence>
<sequence>MNQINPLHETAGGPSAPLLRHHTSIFFGDCADVLSGGGDISDSSSSISDSDSFSAASAMYDGFATLSWPIFVLEFAWNLAFIVSAVAVLLFTLKERPPTPLRLWLSGYALQCAFHIGFRSAEHQRTDSSSLLLQEGRLTRRIESVNAIISSVWWVIGFYWIVMGGQALLQDSPLLYWLTILFLVFDVVFVFFCMGTVFIVFCVLYCCIPIIALMYAFKMRPEGASKDIIRNLPRHRYRSASSLDAVVDCYKKGGFGTCLGASIHGCSTSELVLLPENSECCICLSLYVNGEELRTLPCNHHFHCDCISTWLQINATCLLCKYDILRRDSIV</sequence>
<keyword evidence="10 13" id="KW-1133">Transmembrane helix</keyword>
<dbReference type="SUPFAM" id="SSF57850">
    <property type="entry name" value="RING/U-box"/>
    <property type="match status" value="1"/>
</dbReference>
<dbReference type="GO" id="GO:0008270">
    <property type="term" value="F:zinc ion binding"/>
    <property type="evidence" value="ECO:0007669"/>
    <property type="project" value="UniProtKB-KW"/>
</dbReference>
<dbReference type="GO" id="GO:0006511">
    <property type="term" value="P:ubiquitin-dependent protein catabolic process"/>
    <property type="evidence" value="ECO:0007669"/>
    <property type="project" value="TreeGrafter"/>
</dbReference>
<evidence type="ECO:0000256" key="11">
    <source>
        <dbReference type="ARBA" id="ARBA00023136"/>
    </source>
</evidence>
<evidence type="ECO:0000313" key="15">
    <source>
        <dbReference type="EMBL" id="KAK4787877.1"/>
    </source>
</evidence>
<dbReference type="Pfam" id="PF13639">
    <property type="entry name" value="zf-RING_2"/>
    <property type="match status" value="1"/>
</dbReference>
<gene>
    <name evidence="15" type="ORF">SAY86_011710</name>
</gene>
<dbReference type="AlphaFoldDB" id="A0AAN7R318"/>
<dbReference type="EMBL" id="JAXQNO010000012">
    <property type="protein sequence ID" value="KAK4787877.1"/>
    <property type="molecule type" value="Genomic_DNA"/>
</dbReference>
<dbReference type="Gene3D" id="3.30.40.10">
    <property type="entry name" value="Zinc/RING finger domain, C3HC4 (zinc finger)"/>
    <property type="match status" value="1"/>
</dbReference>
<feature type="transmembrane region" description="Helical" evidence="13">
    <location>
        <begin position="68"/>
        <end position="91"/>
    </location>
</feature>
<proteinExistence type="predicted"/>
<evidence type="ECO:0000256" key="1">
    <source>
        <dbReference type="ARBA" id="ARBA00000900"/>
    </source>
</evidence>
<evidence type="ECO:0000256" key="9">
    <source>
        <dbReference type="ARBA" id="ARBA00022833"/>
    </source>
</evidence>
<keyword evidence="7 12" id="KW-0863">Zinc-finger</keyword>
<keyword evidence="8" id="KW-0833">Ubl conjugation pathway</keyword>
<evidence type="ECO:0000256" key="8">
    <source>
        <dbReference type="ARBA" id="ARBA00022786"/>
    </source>
</evidence>
<feature type="domain" description="RING-type" evidence="14">
    <location>
        <begin position="280"/>
        <end position="321"/>
    </location>
</feature>
<comment type="catalytic activity">
    <reaction evidence="1">
        <text>S-ubiquitinyl-[E2 ubiquitin-conjugating enzyme]-L-cysteine + [acceptor protein]-L-lysine = [E2 ubiquitin-conjugating enzyme]-L-cysteine + N(6)-ubiquitinyl-[acceptor protein]-L-lysine.</text>
        <dbReference type="EC" id="2.3.2.27"/>
    </reaction>
</comment>
<keyword evidence="5 13" id="KW-0812">Transmembrane</keyword>
<dbReference type="InterPro" id="IPR001841">
    <property type="entry name" value="Znf_RING"/>
</dbReference>
<keyword evidence="11 13" id="KW-0472">Membrane</keyword>
<evidence type="ECO:0000313" key="16">
    <source>
        <dbReference type="Proteomes" id="UP001346149"/>
    </source>
</evidence>
<dbReference type="GO" id="GO:0000325">
    <property type="term" value="C:plant-type vacuole"/>
    <property type="evidence" value="ECO:0007669"/>
    <property type="project" value="TreeGrafter"/>
</dbReference>
<keyword evidence="9" id="KW-0862">Zinc</keyword>
<reference evidence="15 16" key="1">
    <citation type="journal article" date="2023" name="Hortic Res">
        <title>Pangenome of water caltrop reveals structural variations and asymmetric subgenome divergence after allopolyploidization.</title>
        <authorList>
            <person name="Zhang X."/>
            <person name="Chen Y."/>
            <person name="Wang L."/>
            <person name="Yuan Y."/>
            <person name="Fang M."/>
            <person name="Shi L."/>
            <person name="Lu R."/>
            <person name="Comes H.P."/>
            <person name="Ma Y."/>
            <person name="Chen Y."/>
            <person name="Huang G."/>
            <person name="Zhou Y."/>
            <person name="Zheng Z."/>
            <person name="Qiu Y."/>
        </authorList>
    </citation>
    <scope>NUCLEOTIDE SEQUENCE [LARGE SCALE GENOMIC DNA]</scope>
    <source>
        <strain evidence="15">F231</strain>
    </source>
</reference>
<comment type="caution">
    <text evidence="15">The sequence shown here is derived from an EMBL/GenBank/DDBJ whole genome shotgun (WGS) entry which is preliminary data.</text>
</comment>
<evidence type="ECO:0000256" key="6">
    <source>
        <dbReference type="ARBA" id="ARBA00022723"/>
    </source>
</evidence>
<name>A0AAN7R318_TRANT</name>
<dbReference type="GO" id="GO:0016567">
    <property type="term" value="P:protein ubiquitination"/>
    <property type="evidence" value="ECO:0007669"/>
    <property type="project" value="TreeGrafter"/>
</dbReference>
<organism evidence="15 16">
    <name type="scientific">Trapa natans</name>
    <name type="common">Water chestnut</name>
    <dbReference type="NCBI Taxonomy" id="22666"/>
    <lineage>
        <taxon>Eukaryota</taxon>
        <taxon>Viridiplantae</taxon>
        <taxon>Streptophyta</taxon>
        <taxon>Embryophyta</taxon>
        <taxon>Tracheophyta</taxon>
        <taxon>Spermatophyta</taxon>
        <taxon>Magnoliopsida</taxon>
        <taxon>eudicotyledons</taxon>
        <taxon>Gunneridae</taxon>
        <taxon>Pentapetalae</taxon>
        <taxon>rosids</taxon>
        <taxon>malvids</taxon>
        <taxon>Myrtales</taxon>
        <taxon>Lythraceae</taxon>
        <taxon>Trapa</taxon>
    </lineage>
</organism>
<dbReference type="Proteomes" id="UP001346149">
    <property type="component" value="Unassembled WGS sequence"/>
</dbReference>
<keyword evidence="16" id="KW-1185">Reference proteome</keyword>
<evidence type="ECO:0000259" key="14">
    <source>
        <dbReference type="PROSITE" id="PS50089"/>
    </source>
</evidence>
<evidence type="ECO:0000256" key="13">
    <source>
        <dbReference type="SAM" id="Phobius"/>
    </source>
</evidence>
<accession>A0AAN7R318</accession>
<dbReference type="PANTHER" id="PTHR45977:SF19">
    <property type="entry name" value="RING-TYPE DOMAIN-CONTAINING PROTEIN"/>
    <property type="match status" value="1"/>
</dbReference>
<dbReference type="PANTHER" id="PTHR45977">
    <property type="entry name" value="TARGET OF ERK KINASE MPK-1"/>
    <property type="match status" value="1"/>
</dbReference>
<keyword evidence="4" id="KW-0808">Transferase</keyword>
<feature type="transmembrane region" description="Helical" evidence="13">
    <location>
        <begin position="141"/>
        <end position="162"/>
    </location>
</feature>
<evidence type="ECO:0000256" key="10">
    <source>
        <dbReference type="ARBA" id="ARBA00022989"/>
    </source>
</evidence>
<dbReference type="GO" id="GO:0016020">
    <property type="term" value="C:membrane"/>
    <property type="evidence" value="ECO:0007669"/>
    <property type="project" value="UniProtKB-SubCell"/>
</dbReference>
<feature type="transmembrane region" description="Helical" evidence="13">
    <location>
        <begin position="174"/>
        <end position="192"/>
    </location>
</feature>
<evidence type="ECO:0000256" key="2">
    <source>
        <dbReference type="ARBA" id="ARBA00004141"/>
    </source>
</evidence>
<dbReference type="SMART" id="SM00184">
    <property type="entry name" value="RING"/>
    <property type="match status" value="1"/>
</dbReference>
<comment type="subcellular location">
    <subcellularLocation>
        <location evidence="2">Membrane</location>
        <topology evidence="2">Multi-pass membrane protein</topology>
    </subcellularLocation>
</comment>